<gene>
    <name evidence="1" type="ORF">Taro_002448</name>
</gene>
<proteinExistence type="predicted"/>
<dbReference type="AlphaFoldDB" id="A0A843TJ57"/>
<accession>A0A843TJ57</accession>
<sequence>MNGYKFEIDSIDSARVTQNSGIVTIGDYGTAFYGVLKNIFELHFGIKLKEWRCELKKKRYMKGENEELSIEPPEQRITRATWDSLVDYWGTDENVREFERNKKNHAHEQASHTLGAKSIARHNQEQEKVIEVC</sequence>
<dbReference type="Pfam" id="PF03004">
    <property type="entry name" value="Transposase_24"/>
    <property type="match status" value="1"/>
</dbReference>
<dbReference type="Proteomes" id="UP000652761">
    <property type="component" value="Unassembled WGS sequence"/>
</dbReference>
<reference evidence="1" key="1">
    <citation type="submission" date="2017-07" db="EMBL/GenBank/DDBJ databases">
        <title>Taro Niue Genome Assembly and Annotation.</title>
        <authorList>
            <person name="Atibalentja N."/>
            <person name="Keating K."/>
            <person name="Fields C.J."/>
        </authorList>
    </citation>
    <scope>NUCLEOTIDE SEQUENCE</scope>
    <source>
        <strain evidence="1">Niue_2</strain>
        <tissue evidence="1">Leaf</tissue>
    </source>
</reference>
<dbReference type="InterPro" id="IPR004252">
    <property type="entry name" value="Probable_transposase_24"/>
</dbReference>
<dbReference type="PANTHER" id="PTHR33144:SF25">
    <property type="entry name" value="DUF4216 DOMAIN-CONTAINING PROTEIN"/>
    <property type="match status" value="1"/>
</dbReference>
<evidence type="ECO:0000313" key="2">
    <source>
        <dbReference type="Proteomes" id="UP000652761"/>
    </source>
</evidence>
<keyword evidence="2" id="KW-1185">Reference proteome</keyword>
<dbReference type="EMBL" id="NMUH01000058">
    <property type="protein sequence ID" value="MQL70137.1"/>
    <property type="molecule type" value="Genomic_DNA"/>
</dbReference>
<name>A0A843TJ57_COLES</name>
<organism evidence="1 2">
    <name type="scientific">Colocasia esculenta</name>
    <name type="common">Wild taro</name>
    <name type="synonym">Arum esculentum</name>
    <dbReference type="NCBI Taxonomy" id="4460"/>
    <lineage>
        <taxon>Eukaryota</taxon>
        <taxon>Viridiplantae</taxon>
        <taxon>Streptophyta</taxon>
        <taxon>Embryophyta</taxon>
        <taxon>Tracheophyta</taxon>
        <taxon>Spermatophyta</taxon>
        <taxon>Magnoliopsida</taxon>
        <taxon>Liliopsida</taxon>
        <taxon>Araceae</taxon>
        <taxon>Aroideae</taxon>
        <taxon>Colocasieae</taxon>
        <taxon>Colocasia</taxon>
    </lineage>
</organism>
<comment type="caution">
    <text evidence="1">The sequence shown here is derived from an EMBL/GenBank/DDBJ whole genome shotgun (WGS) entry which is preliminary data.</text>
</comment>
<dbReference type="PANTHER" id="PTHR33144">
    <property type="entry name" value="OS10G0409366 PROTEIN-RELATED"/>
    <property type="match status" value="1"/>
</dbReference>
<protein>
    <submittedName>
        <fullName evidence="1">Uncharacterized protein</fullName>
    </submittedName>
</protein>
<dbReference type="OrthoDB" id="676843at2759"/>
<evidence type="ECO:0000313" key="1">
    <source>
        <dbReference type="EMBL" id="MQL70137.1"/>
    </source>
</evidence>